<keyword evidence="2 5" id="KW-0863">Zinc-finger</keyword>
<evidence type="ECO:0000256" key="1">
    <source>
        <dbReference type="ARBA" id="ARBA00022723"/>
    </source>
</evidence>
<evidence type="ECO:0000256" key="3">
    <source>
        <dbReference type="ARBA" id="ARBA00022833"/>
    </source>
</evidence>
<evidence type="ECO:0000256" key="6">
    <source>
        <dbReference type="PROSITE-ProRule" id="PRU00309"/>
    </source>
</evidence>
<feature type="domain" description="CCHC-type" evidence="9">
    <location>
        <begin position="597"/>
        <end position="612"/>
    </location>
</feature>
<dbReference type="GO" id="GO:0003677">
    <property type="term" value="F:DNA binding"/>
    <property type="evidence" value="ECO:0007669"/>
    <property type="project" value="UniProtKB-UniRule"/>
</dbReference>
<evidence type="ECO:0000256" key="2">
    <source>
        <dbReference type="ARBA" id="ARBA00022771"/>
    </source>
</evidence>
<dbReference type="GO" id="GO:0006259">
    <property type="term" value="P:DNA metabolic process"/>
    <property type="evidence" value="ECO:0007669"/>
    <property type="project" value="UniProtKB-ARBA"/>
</dbReference>
<dbReference type="InterPro" id="IPR008042">
    <property type="entry name" value="Retrotrans_Pao"/>
</dbReference>
<dbReference type="PANTHER" id="PTHR47331:SF3">
    <property type="match status" value="1"/>
</dbReference>
<feature type="region of interest" description="Disordered" evidence="8">
    <location>
        <begin position="507"/>
        <end position="532"/>
    </location>
</feature>
<dbReference type="SUPFAM" id="SSF53098">
    <property type="entry name" value="Ribonuclease H-like"/>
    <property type="match status" value="1"/>
</dbReference>
<feature type="region of interest" description="Disordered" evidence="8">
    <location>
        <begin position="2611"/>
        <end position="2633"/>
    </location>
</feature>
<dbReference type="InterPro" id="IPR043502">
    <property type="entry name" value="DNA/RNA_pol_sf"/>
</dbReference>
<keyword evidence="3" id="KW-0862">Zinc</keyword>
<evidence type="ECO:0000259" key="10">
    <source>
        <dbReference type="PROSITE" id="PS50950"/>
    </source>
</evidence>
<dbReference type="SUPFAM" id="SSF57716">
    <property type="entry name" value="Glucocorticoid receptor-like (DNA-binding domain)"/>
    <property type="match status" value="1"/>
</dbReference>
<evidence type="ECO:0000259" key="11">
    <source>
        <dbReference type="PROSITE" id="PS50994"/>
    </source>
</evidence>
<accession>A0ABD0MS59</accession>
<dbReference type="InterPro" id="IPR001584">
    <property type="entry name" value="Integrase_cat-core"/>
</dbReference>
<dbReference type="InterPro" id="IPR001878">
    <property type="entry name" value="Znf_CCHC"/>
</dbReference>
<comment type="caution">
    <text evidence="12">The sequence shown here is derived from an EMBL/GenBank/DDBJ whole genome shotgun (WGS) entry which is preliminary data.</text>
</comment>
<dbReference type="GO" id="GO:0008270">
    <property type="term" value="F:zinc ion binding"/>
    <property type="evidence" value="ECO:0007669"/>
    <property type="project" value="UniProtKB-KW"/>
</dbReference>
<evidence type="ECO:0000256" key="7">
    <source>
        <dbReference type="SAM" id="Coils"/>
    </source>
</evidence>
<feature type="compositionally biased region" description="Low complexity" evidence="8">
    <location>
        <begin position="507"/>
        <end position="518"/>
    </location>
</feature>
<evidence type="ECO:0000259" key="9">
    <source>
        <dbReference type="PROSITE" id="PS50158"/>
    </source>
</evidence>
<dbReference type="InterPro" id="IPR038441">
    <property type="entry name" value="THAP_Znf_sf"/>
</dbReference>
<dbReference type="InterPro" id="IPR005312">
    <property type="entry name" value="DUF1759"/>
</dbReference>
<name>A0ABD0MS59_CIRMR</name>
<dbReference type="SMART" id="SM00980">
    <property type="entry name" value="THAP"/>
    <property type="match status" value="1"/>
</dbReference>
<keyword evidence="7" id="KW-0175">Coiled coil</keyword>
<sequence length="2633" mass="301460">MADESAAACVDQKRAPKPTEKAVEEKIHRLKGERKGKLAQITKQKNNLAKLKENEHNVNFIKDEELLRFERCLKQYERINEELCELIDEDDKKADQDAYENRFSEFQQFIEDTNKWIADVLKDEEDDIRPHDSVSKANSVVSRTSSTTSAILRIKAEREALLAKAATMKKREAIEQEETRLRIRKQQLELETELAASDAKLKVYEEFEDFHEFKRDLSELPSGPRFEPLMCRQEKHEVDDHVHHGAGKTSFTFNPKSATEVGASDRRKSSSRFDAVSSTPHLNPHDHTDFSTDSLHEVLQRQNEVTEMLIKQQNLSQLPQRDISTFTGDPLTYRSFIRAFEHAIDSKTDSHQDRLYYLEQFTSGEPLDLIRSCEHMKPDRAYKEARELLDRHYGDEITIATAYIKKAMEWPQIRPEDRKGLNAFALFLVGCCNTINDVDYMDEMNNPTNMKSILSKLPFKLKERWRSYAYDIQERTRKRARFPDLVEYVYRQAKVANDPLFGDILDSTSSSRNSSKRQPSIRKSESKRSSFAVNVSATENNVSKSQPEKKPLAAKSTSVFQSPCLYCQSNHALNVCNKIREQPLKERIQFLKRNGLCFGCLTAGHMSKDCKKKASCPDCSFKHPAILHVVKEDASSKNNSADDRSQSTSEVTSALVCAGCRKGDHTGAGNSECILPIVPVQIKHKKDTKIIKTNAFLDQGSTATFCTEELAKKLNIRGRKTELLLRTISQEQKVNSYELTDLEVCGLEEQDYIQLPTVYTQPDIPAKKANIPQKKDLEKWSYLSRVHLPTFESEVGLLIGVNAYKAMEPWEIINSQNNGPYAVKTALGWVVNGPISRCQEKELDDDNRQSFLVNRISVISVEDMLMKHYNADFPERRCDDRREQSQHDKQFMHTVTTSAQLVDGHFCIKLPLKDDQVKMPCNRGIAEQRLNSLKRKFSRNAGFFQEYKVFMDNILKKGYAVRIPKEQLIRSDGRVWFIPHHGVYHPKKRKLRVVFDCAATYQGVSLNDQLLQGPDLTNTLIGVLLRFRQESVAMMADIESMFYQVRIPDTDADMLRFLWWPGGNLNVEAEEYRMCVHLFGATSSPSCASYALRRTAEDAASKSTPEATQTVLKNFYVDDCLKSVATEDEAIALVRELMTLCASGGFHLTKWVSNSRALLGSIPDHERATKVKDLMLEHDELPVERALGMQWCTSSDSFRYKINLPDKPCTRRGILSVVSSVYDPMGFLAPLLLPIKLILRDLCQKKKGWDEEIHEKECRTWMKWLTDLDKLSELRLNRCFKPPEFGPTNAAQIHNFSDASQDGYGVVSYLLLTNDRGEKHVSFLVGKSRVAPLKQITIPRMELTAAMVAVKIDRMLKEELEVPLLESVFWTDSTTVLKYIVNNALRFKTFVANRVSFIREATTSSQWKYVNTSQNPADQASRGLKIQSFMESKSWFQGPSFLRKEVEWPKQPEQWPSLTEEDVEVKTSAAVTCTNSNECTDPLNQLFEYYSSWHKLKKAAAWILQLRRTLRHLSEKRKEFEENMQQNENDPEKCRSIVEQQMMMYKKNLEKRILTVKDLSRAEVELVKYSQRQTYMEEIEALQLAGSHVKKNSSIFKLDPYLQEDVLRVGGQCGHGGRNHVLAILRQQYWIPRANAAARKVISECNLCRRLHAKAGEQKMADLPQDRLLPDKPPFTNTGVDYFGPFEVRRGRAKVKRYGVLFTCLTVRAVHIEVAHSLDTDSCINAIRRFQARRGQVSIIRSDNGTNFVGAERELREALAKLDQSRISEVMMRKGVQWIFNPPAASHHGGIWERQIRTVRKVLNSVVKQQLLEDEGLHTLLCEVESIINGRPLTMNTDHPSDLEPLTPNHLLVLKTQPSFPPGVFTKDDVYARRRWRQIQYMADLFWRRWTHEYLPLLQERQKWLGLKRSFKVGDVVLVADSFLPRNSWMLGRIMRVMPDSKGIVRILIGTIFFPFPSIRAAVNVNSAHVPISCSIVFTHSNDNDVKSRKLTMVRTCKFPGCDHKNVPGSLFRFHRFPVSDIAMRQLWLVAIGYSAGAKISSIKDFRVCSAHFSEDDYIPNQGGKSKKRILKSSAVPVPWSMCPSSAVASETLDTSLSSIEAADDSTFLPLSGSTSSSSDVSVTADQQGDWSERKWIVNESALMELFTTCHTCSAAIDEKTTVSNGSMIKVEWTCLNQHKGVWRSCPEIRGMPENNLVSSAAIIFTGTTQTEIQEWADLINLQLPKKTSYYSLQSTYLIPVVHQAYTDMQESILSELQDTACAGGHTDIGGDARSDSPGYSAKYTTYSFMDDSTKKIIMSDLIQVSEASSSPAMEAVGFRRGLDRLLDSGVSVDVVTTDRHPSLRKIMRESYPNLRHEFDPWHVAKGVKKASAAAKKKENRDLQPWVKSLGNHFWWSCSSCGGDEKVEFSLFYNLMSYRHSEELRRRWTSILHHVCGIHRWEDDGQEYQCYHEDLSEEQQRRKKWLANDCSAYNALKAVVLDKYLLKDLNQLTLFKHMGELEVFHSSMLKYAEKRRHYSYVTMQARIQLSVLDHNHNVGRQHDSTELGKDKYNVFHSRQSNQWVVRKLYEPTKQDFRKDLVQQVILRRLDKNVTLGDKVFQIHPPINLPVNIAPTPKPNKDNLVAQHTSRFRK</sequence>
<dbReference type="CDD" id="cd01644">
    <property type="entry name" value="RT_pepA17"/>
    <property type="match status" value="1"/>
</dbReference>
<dbReference type="SUPFAM" id="SSF56672">
    <property type="entry name" value="DNA/RNA polymerases"/>
    <property type="match status" value="1"/>
</dbReference>
<dbReference type="Gene3D" id="6.20.210.20">
    <property type="entry name" value="THAP domain"/>
    <property type="match status" value="1"/>
</dbReference>
<dbReference type="InterPro" id="IPR041588">
    <property type="entry name" value="Integrase_H2C2"/>
</dbReference>
<keyword evidence="13" id="KW-1185">Reference proteome</keyword>
<feature type="region of interest" description="Disordered" evidence="8">
    <location>
        <begin position="244"/>
        <end position="290"/>
    </location>
</feature>
<feature type="region of interest" description="Disordered" evidence="8">
    <location>
        <begin position="1"/>
        <end position="24"/>
    </location>
</feature>
<dbReference type="Gene3D" id="3.30.420.10">
    <property type="entry name" value="Ribonuclease H-like superfamily/Ribonuclease H"/>
    <property type="match status" value="1"/>
</dbReference>
<evidence type="ECO:0000313" key="12">
    <source>
        <dbReference type="EMBL" id="KAL0151617.1"/>
    </source>
</evidence>
<dbReference type="InterPro" id="IPR006612">
    <property type="entry name" value="THAP_Znf"/>
</dbReference>
<feature type="domain" description="THAP-type" evidence="10">
    <location>
        <begin position="1993"/>
        <end position="2080"/>
    </location>
</feature>
<feature type="coiled-coil region" evidence="7">
    <location>
        <begin position="1503"/>
        <end position="1530"/>
    </location>
</feature>
<keyword evidence="4 6" id="KW-0238">DNA-binding</keyword>
<dbReference type="Pfam" id="PF18701">
    <property type="entry name" value="DUF5641"/>
    <property type="match status" value="1"/>
</dbReference>
<dbReference type="Pfam" id="PF05380">
    <property type="entry name" value="Peptidase_A17"/>
    <property type="match status" value="1"/>
</dbReference>
<dbReference type="PROSITE" id="PS50994">
    <property type="entry name" value="INTEGRASE"/>
    <property type="match status" value="1"/>
</dbReference>
<proteinExistence type="predicted"/>
<dbReference type="EMBL" id="JAMKFB020000233">
    <property type="protein sequence ID" value="KAL0151617.1"/>
    <property type="molecule type" value="Genomic_DNA"/>
</dbReference>
<feature type="coiled-coil region" evidence="7">
    <location>
        <begin position="34"/>
        <end position="93"/>
    </location>
</feature>
<protein>
    <submittedName>
        <fullName evidence="12">Uncharacterized protein</fullName>
    </submittedName>
</protein>
<feature type="domain" description="Integrase catalytic" evidence="11">
    <location>
        <begin position="1669"/>
        <end position="1856"/>
    </location>
</feature>
<dbReference type="Pfam" id="PF03564">
    <property type="entry name" value="DUF1759"/>
    <property type="match status" value="1"/>
</dbReference>
<dbReference type="PROSITE" id="PS50158">
    <property type="entry name" value="ZF_CCHC"/>
    <property type="match status" value="1"/>
</dbReference>
<dbReference type="InterPro" id="IPR036397">
    <property type="entry name" value="RNaseH_sf"/>
</dbReference>
<dbReference type="InterPro" id="IPR040676">
    <property type="entry name" value="DUF5641"/>
</dbReference>
<reference evidence="12 13" key="1">
    <citation type="submission" date="2024-05" db="EMBL/GenBank/DDBJ databases">
        <title>Genome sequencing and assembly of Indian major carp, Cirrhinus mrigala (Hamilton, 1822).</title>
        <authorList>
            <person name="Mohindra V."/>
            <person name="Chowdhury L.M."/>
            <person name="Lal K."/>
            <person name="Jena J.K."/>
        </authorList>
    </citation>
    <scope>NUCLEOTIDE SEQUENCE [LARGE SCALE GENOMIC DNA]</scope>
    <source>
        <strain evidence="12">CM1030</strain>
        <tissue evidence="12">Blood</tissue>
    </source>
</reference>
<dbReference type="PANTHER" id="PTHR47331">
    <property type="entry name" value="PHD-TYPE DOMAIN-CONTAINING PROTEIN"/>
    <property type="match status" value="1"/>
</dbReference>
<dbReference type="Pfam" id="PF17921">
    <property type="entry name" value="Integrase_H2C2"/>
    <property type="match status" value="1"/>
</dbReference>
<dbReference type="PROSITE" id="PS50950">
    <property type="entry name" value="ZF_THAP"/>
    <property type="match status" value="1"/>
</dbReference>
<evidence type="ECO:0000256" key="4">
    <source>
        <dbReference type="ARBA" id="ARBA00023125"/>
    </source>
</evidence>
<evidence type="ECO:0000256" key="5">
    <source>
        <dbReference type="PROSITE-ProRule" id="PRU00047"/>
    </source>
</evidence>
<dbReference type="Pfam" id="PF05485">
    <property type="entry name" value="THAP"/>
    <property type="match status" value="1"/>
</dbReference>
<keyword evidence="1" id="KW-0479">Metal-binding</keyword>
<feature type="compositionally biased region" description="Basic and acidic residues" evidence="8">
    <location>
        <begin position="11"/>
        <end position="24"/>
    </location>
</feature>
<evidence type="ECO:0000256" key="8">
    <source>
        <dbReference type="SAM" id="MobiDB-lite"/>
    </source>
</evidence>
<gene>
    <name evidence="12" type="ORF">M9458_053018</name>
</gene>
<organism evidence="12 13">
    <name type="scientific">Cirrhinus mrigala</name>
    <name type="common">Mrigala</name>
    <dbReference type="NCBI Taxonomy" id="683832"/>
    <lineage>
        <taxon>Eukaryota</taxon>
        <taxon>Metazoa</taxon>
        <taxon>Chordata</taxon>
        <taxon>Craniata</taxon>
        <taxon>Vertebrata</taxon>
        <taxon>Euteleostomi</taxon>
        <taxon>Actinopterygii</taxon>
        <taxon>Neopterygii</taxon>
        <taxon>Teleostei</taxon>
        <taxon>Ostariophysi</taxon>
        <taxon>Cypriniformes</taxon>
        <taxon>Cyprinidae</taxon>
        <taxon>Labeoninae</taxon>
        <taxon>Labeonini</taxon>
        <taxon>Cirrhinus</taxon>
    </lineage>
</organism>
<dbReference type="InterPro" id="IPR012337">
    <property type="entry name" value="RNaseH-like_sf"/>
</dbReference>
<dbReference type="Proteomes" id="UP001529510">
    <property type="component" value="Unassembled WGS sequence"/>
</dbReference>
<evidence type="ECO:0000313" key="13">
    <source>
        <dbReference type="Proteomes" id="UP001529510"/>
    </source>
</evidence>